<dbReference type="AlphaFoldDB" id="A0A8S3BUQ5"/>
<evidence type="ECO:0000313" key="2">
    <source>
        <dbReference type="Proteomes" id="UP000681967"/>
    </source>
</evidence>
<organism evidence="1 2">
    <name type="scientific">Rotaria magnacalcarata</name>
    <dbReference type="NCBI Taxonomy" id="392030"/>
    <lineage>
        <taxon>Eukaryota</taxon>
        <taxon>Metazoa</taxon>
        <taxon>Spiralia</taxon>
        <taxon>Gnathifera</taxon>
        <taxon>Rotifera</taxon>
        <taxon>Eurotatoria</taxon>
        <taxon>Bdelloidea</taxon>
        <taxon>Philodinida</taxon>
        <taxon>Philodinidae</taxon>
        <taxon>Rotaria</taxon>
    </lineage>
</organism>
<evidence type="ECO:0000313" key="1">
    <source>
        <dbReference type="EMBL" id="CAF4836828.1"/>
    </source>
</evidence>
<proteinExistence type="predicted"/>
<accession>A0A8S3BUQ5</accession>
<name>A0A8S3BUQ5_9BILA</name>
<sequence length="63" mass="7113">MPIHARLRSPPETPLIKSVPINVSAHDSSPRSKIICATLSARSTWDTLRGRRIFAENIRFSRT</sequence>
<dbReference type="Proteomes" id="UP000681967">
    <property type="component" value="Unassembled WGS sequence"/>
</dbReference>
<gene>
    <name evidence="1" type="ORF">BYL167_LOCUS49671</name>
</gene>
<feature type="non-terminal residue" evidence="1">
    <location>
        <position position="63"/>
    </location>
</feature>
<reference evidence="1" key="1">
    <citation type="submission" date="2021-02" db="EMBL/GenBank/DDBJ databases">
        <authorList>
            <person name="Nowell W R."/>
        </authorList>
    </citation>
    <scope>NUCLEOTIDE SEQUENCE</scope>
</reference>
<dbReference type="EMBL" id="CAJOBH010148444">
    <property type="protein sequence ID" value="CAF4836828.1"/>
    <property type="molecule type" value="Genomic_DNA"/>
</dbReference>
<comment type="caution">
    <text evidence="1">The sequence shown here is derived from an EMBL/GenBank/DDBJ whole genome shotgun (WGS) entry which is preliminary data.</text>
</comment>
<protein>
    <submittedName>
        <fullName evidence="1">Uncharacterized protein</fullName>
    </submittedName>
</protein>